<comment type="caution">
    <text evidence="1">The sequence shown here is derived from an EMBL/GenBank/DDBJ whole genome shotgun (WGS) entry which is preliminary data.</text>
</comment>
<dbReference type="EMBL" id="WNYA01000005">
    <property type="protein sequence ID" value="KAG8573091.1"/>
    <property type="molecule type" value="Genomic_DNA"/>
</dbReference>
<reference evidence="1" key="1">
    <citation type="thesis" date="2020" institute="ProQuest LLC" country="789 East Eisenhower Parkway, Ann Arbor, MI, USA">
        <title>Comparative Genomics and Chromosome Evolution.</title>
        <authorList>
            <person name="Mudd A.B."/>
        </authorList>
    </citation>
    <scope>NUCLEOTIDE SEQUENCE</scope>
    <source>
        <strain evidence="1">237g6f4</strain>
        <tissue evidence="1">Blood</tissue>
    </source>
</reference>
<evidence type="ECO:0000313" key="1">
    <source>
        <dbReference type="EMBL" id="KAG8573091.1"/>
    </source>
</evidence>
<dbReference type="AlphaFoldDB" id="A0AAV7BKF9"/>
<name>A0AAV7BKF9_ENGPU</name>
<sequence length="96" mass="11383">MINALQVTPYRLHCSWNIIRLKSLPQIQRTTPGINTNHTHVTLQARVIATHALRVVMMAMLLSWRRLLCSACILSFRKQKKKRHLPCYMKHKHSRW</sequence>
<dbReference type="Proteomes" id="UP000824782">
    <property type="component" value="Unassembled WGS sequence"/>
</dbReference>
<keyword evidence="2" id="KW-1185">Reference proteome</keyword>
<protein>
    <submittedName>
        <fullName evidence="1">Uncharacterized protein</fullName>
    </submittedName>
</protein>
<organism evidence="1 2">
    <name type="scientific">Engystomops pustulosus</name>
    <name type="common">Tungara frog</name>
    <name type="synonym">Physalaemus pustulosus</name>
    <dbReference type="NCBI Taxonomy" id="76066"/>
    <lineage>
        <taxon>Eukaryota</taxon>
        <taxon>Metazoa</taxon>
        <taxon>Chordata</taxon>
        <taxon>Craniata</taxon>
        <taxon>Vertebrata</taxon>
        <taxon>Euteleostomi</taxon>
        <taxon>Amphibia</taxon>
        <taxon>Batrachia</taxon>
        <taxon>Anura</taxon>
        <taxon>Neobatrachia</taxon>
        <taxon>Hyloidea</taxon>
        <taxon>Leptodactylidae</taxon>
        <taxon>Leiuperinae</taxon>
        <taxon>Engystomops</taxon>
    </lineage>
</organism>
<proteinExistence type="predicted"/>
<evidence type="ECO:0000313" key="2">
    <source>
        <dbReference type="Proteomes" id="UP000824782"/>
    </source>
</evidence>
<accession>A0AAV7BKF9</accession>
<gene>
    <name evidence="1" type="ORF">GDO81_012286</name>
</gene>